<keyword evidence="3" id="KW-1185">Reference proteome</keyword>
<accession>A0A8H4JME4</accession>
<reference evidence="2 3" key="1">
    <citation type="submission" date="2020-01" db="EMBL/GenBank/DDBJ databases">
        <title>Identification and distribution of gene clusters putatively required for synthesis of sphingolipid metabolism inhibitors in phylogenetically diverse species of the filamentous fungus Fusarium.</title>
        <authorList>
            <person name="Kim H.-S."/>
            <person name="Busman M."/>
            <person name="Brown D.W."/>
            <person name="Divon H."/>
            <person name="Uhlig S."/>
            <person name="Proctor R.H."/>
        </authorList>
    </citation>
    <scope>NUCLEOTIDE SEQUENCE [LARGE SCALE GENOMIC DNA]</scope>
    <source>
        <strain evidence="2 3">NRRL 20459</strain>
    </source>
</reference>
<evidence type="ECO:0000256" key="1">
    <source>
        <dbReference type="SAM" id="MobiDB-lite"/>
    </source>
</evidence>
<comment type="caution">
    <text evidence="2">The sequence shown here is derived from an EMBL/GenBank/DDBJ whole genome shotgun (WGS) entry which is preliminary data.</text>
</comment>
<evidence type="ECO:0000313" key="3">
    <source>
        <dbReference type="Proteomes" id="UP000554235"/>
    </source>
</evidence>
<dbReference type="EMBL" id="JAADYS010004154">
    <property type="protein sequence ID" value="KAF4435397.1"/>
    <property type="molecule type" value="Genomic_DNA"/>
</dbReference>
<sequence>MSDDMTMEPPHERSGRASGSYPGVYNINDLEQEGTELEVAIETQKTG</sequence>
<dbReference type="Proteomes" id="UP000554235">
    <property type="component" value="Unassembled WGS sequence"/>
</dbReference>
<feature type="non-terminal residue" evidence="2">
    <location>
        <position position="1"/>
    </location>
</feature>
<dbReference type="AlphaFoldDB" id="A0A8H4JME4"/>
<name>A0A8H4JME4_9HYPO</name>
<evidence type="ECO:0000313" key="2">
    <source>
        <dbReference type="EMBL" id="KAF4435397.1"/>
    </source>
</evidence>
<organism evidence="2 3">
    <name type="scientific">Fusarium albosuccineum</name>
    <dbReference type="NCBI Taxonomy" id="1237068"/>
    <lineage>
        <taxon>Eukaryota</taxon>
        <taxon>Fungi</taxon>
        <taxon>Dikarya</taxon>
        <taxon>Ascomycota</taxon>
        <taxon>Pezizomycotina</taxon>
        <taxon>Sordariomycetes</taxon>
        <taxon>Hypocreomycetidae</taxon>
        <taxon>Hypocreales</taxon>
        <taxon>Nectriaceae</taxon>
        <taxon>Fusarium</taxon>
        <taxon>Fusarium decemcellulare species complex</taxon>
    </lineage>
</organism>
<gene>
    <name evidence="2" type="ORF">FALBO_17458</name>
</gene>
<dbReference type="OrthoDB" id="5363135at2759"/>
<feature type="region of interest" description="Disordered" evidence="1">
    <location>
        <begin position="1"/>
        <end position="23"/>
    </location>
</feature>
<protein>
    <submittedName>
        <fullName evidence="2">WD repeat containing 44</fullName>
    </submittedName>
</protein>
<proteinExistence type="predicted"/>